<feature type="domain" description="F-box" evidence="1">
    <location>
        <begin position="14"/>
        <end position="47"/>
    </location>
</feature>
<accession>A0A1B8AHX0</accession>
<evidence type="ECO:0000313" key="3">
    <source>
        <dbReference type="Proteomes" id="UP000091967"/>
    </source>
</evidence>
<keyword evidence="3" id="KW-1185">Reference proteome</keyword>
<dbReference type="Pfam" id="PF00646">
    <property type="entry name" value="F-box"/>
    <property type="match status" value="1"/>
</dbReference>
<reference evidence="2 3" key="1">
    <citation type="submission" date="2016-06" db="EMBL/GenBank/DDBJ databases">
        <title>Living apart together: crosstalk between the core and supernumerary genomes in a fungal plant pathogen.</title>
        <authorList>
            <person name="Vanheule A."/>
            <person name="Audenaert K."/>
            <person name="Warris S."/>
            <person name="Van De Geest H."/>
            <person name="Schijlen E."/>
            <person name="Hofte M."/>
            <person name="De Saeger S."/>
            <person name="Haesaert G."/>
            <person name="Waalwijk C."/>
            <person name="Van Der Lee T."/>
        </authorList>
    </citation>
    <scope>NUCLEOTIDE SEQUENCE [LARGE SCALE GENOMIC DNA]</scope>
    <source>
        <strain evidence="2 3">2516</strain>
    </source>
</reference>
<dbReference type="OMA" id="RWWRKWG"/>
<dbReference type="CDD" id="cd09917">
    <property type="entry name" value="F-box_SF"/>
    <property type="match status" value="1"/>
</dbReference>
<dbReference type="EMBL" id="LYXU01000004">
    <property type="protein sequence ID" value="OBS20041.1"/>
    <property type="molecule type" value="Genomic_DNA"/>
</dbReference>
<gene>
    <name evidence="2" type="ORF">FPOA_11762</name>
</gene>
<dbReference type="InterPro" id="IPR001810">
    <property type="entry name" value="F-box_dom"/>
</dbReference>
<sequence>MSSTQSPPFTLFRRFPPEIQLEILNHCTRNDLVCLSLTNHDFRALLKPIIKFKPRLEWVDQLGNTPDVPQGCYRGGSDIQSSSHCKGISGKDLYYNTHAHRIKRHATTAYACFKCMYYPPDHPTCQVPYCKKHCLCISCPLFMRLRGWMGERRYCSECKQFTTRNKKNKGRCTHGVKKVRKTPNNHWSSRKGLSYGYRWWRKWGTCNIDNEAYTPDAKRRFNARVV</sequence>
<dbReference type="Proteomes" id="UP000091967">
    <property type="component" value="Unassembled WGS sequence"/>
</dbReference>
<protein>
    <recommendedName>
        <fullName evidence="1">F-box domain-containing protein</fullName>
    </recommendedName>
</protein>
<comment type="caution">
    <text evidence="2">The sequence shown here is derived from an EMBL/GenBank/DDBJ whole genome shotgun (WGS) entry which is preliminary data.</text>
</comment>
<dbReference type="AlphaFoldDB" id="A0A1B8AHX0"/>
<proteinExistence type="predicted"/>
<organism evidence="2 3">
    <name type="scientific">Fusarium poae</name>
    <dbReference type="NCBI Taxonomy" id="36050"/>
    <lineage>
        <taxon>Eukaryota</taxon>
        <taxon>Fungi</taxon>
        <taxon>Dikarya</taxon>
        <taxon>Ascomycota</taxon>
        <taxon>Pezizomycotina</taxon>
        <taxon>Sordariomycetes</taxon>
        <taxon>Hypocreomycetidae</taxon>
        <taxon>Hypocreales</taxon>
        <taxon>Nectriaceae</taxon>
        <taxon>Fusarium</taxon>
    </lineage>
</organism>
<dbReference type="SUPFAM" id="SSF81383">
    <property type="entry name" value="F-box domain"/>
    <property type="match status" value="1"/>
</dbReference>
<dbReference type="InterPro" id="IPR036047">
    <property type="entry name" value="F-box-like_dom_sf"/>
</dbReference>
<name>A0A1B8AHX0_FUSPO</name>
<evidence type="ECO:0000259" key="1">
    <source>
        <dbReference type="Pfam" id="PF00646"/>
    </source>
</evidence>
<evidence type="ECO:0000313" key="2">
    <source>
        <dbReference type="EMBL" id="OBS20041.1"/>
    </source>
</evidence>